<dbReference type="AlphaFoldDB" id="A0A2P4S406"/>
<name>A0A2P4S406_BAMTH</name>
<accession>A0A2P4S406</accession>
<comment type="caution">
    <text evidence="1">The sequence shown here is derived from an EMBL/GenBank/DDBJ whole genome shotgun (WGS) entry which is preliminary data.</text>
</comment>
<keyword evidence="2" id="KW-1185">Reference proteome</keyword>
<dbReference type="Proteomes" id="UP000237246">
    <property type="component" value="Unassembled WGS sequence"/>
</dbReference>
<organism evidence="1 2">
    <name type="scientific">Bambusicola thoracicus</name>
    <name type="common">Chinese bamboo-partridge</name>
    <name type="synonym">Perdix thoracica</name>
    <dbReference type="NCBI Taxonomy" id="9083"/>
    <lineage>
        <taxon>Eukaryota</taxon>
        <taxon>Metazoa</taxon>
        <taxon>Chordata</taxon>
        <taxon>Craniata</taxon>
        <taxon>Vertebrata</taxon>
        <taxon>Euteleostomi</taxon>
        <taxon>Archelosauria</taxon>
        <taxon>Archosauria</taxon>
        <taxon>Dinosauria</taxon>
        <taxon>Saurischia</taxon>
        <taxon>Theropoda</taxon>
        <taxon>Coelurosauria</taxon>
        <taxon>Aves</taxon>
        <taxon>Neognathae</taxon>
        <taxon>Galloanserae</taxon>
        <taxon>Galliformes</taxon>
        <taxon>Phasianidae</taxon>
        <taxon>Perdicinae</taxon>
        <taxon>Bambusicola</taxon>
    </lineage>
</organism>
<reference evidence="1 2" key="1">
    <citation type="submission" date="2018-01" db="EMBL/GenBank/DDBJ databases">
        <title>Comparison of the Chinese Bamboo Partridge and Red Junglefowl genome sequences highlights the importance of demography in genome evolution.</title>
        <authorList>
            <person name="Tiley G.P."/>
            <person name="Kimball R.T."/>
            <person name="Braun E.L."/>
            <person name="Burleigh J.G."/>
        </authorList>
    </citation>
    <scope>NUCLEOTIDE SEQUENCE [LARGE SCALE GENOMIC DNA]</scope>
    <source>
        <strain evidence="1">RTK389</strain>
        <tissue evidence="1">Blood</tissue>
    </source>
</reference>
<sequence length="68" mass="7986">MRKRGRKSFWRELICRLQDFLQQQVPAHAEDLPLPCAPTLSPSPWLDGNAGAWKKRNQQQRSCLQIRE</sequence>
<protein>
    <submittedName>
        <fullName evidence="1">Uncharacterized protein</fullName>
    </submittedName>
</protein>
<evidence type="ECO:0000313" key="1">
    <source>
        <dbReference type="EMBL" id="POI18809.1"/>
    </source>
</evidence>
<proteinExistence type="predicted"/>
<dbReference type="EMBL" id="PPHD01116171">
    <property type="protein sequence ID" value="POI18809.1"/>
    <property type="molecule type" value="Genomic_DNA"/>
</dbReference>
<gene>
    <name evidence="1" type="ORF">CIB84_017448</name>
</gene>
<evidence type="ECO:0000313" key="2">
    <source>
        <dbReference type="Proteomes" id="UP000237246"/>
    </source>
</evidence>